<dbReference type="EMBL" id="BMKF01000003">
    <property type="protein sequence ID" value="GGB81105.1"/>
    <property type="molecule type" value="Genomic_DNA"/>
</dbReference>
<keyword evidence="3" id="KW-1185">Reference proteome</keyword>
<protein>
    <recommendedName>
        <fullName evidence="4">Spore coat protein U domain-containing protein</fullName>
    </recommendedName>
</protein>
<organism evidence="2 3">
    <name type="scientific">Henriciella pelagia</name>
    <dbReference type="NCBI Taxonomy" id="1977912"/>
    <lineage>
        <taxon>Bacteria</taxon>
        <taxon>Pseudomonadati</taxon>
        <taxon>Pseudomonadota</taxon>
        <taxon>Alphaproteobacteria</taxon>
        <taxon>Hyphomonadales</taxon>
        <taxon>Hyphomonadaceae</taxon>
        <taxon>Henriciella</taxon>
    </lineage>
</organism>
<sequence length="134" mass="13763">MKSHRFALQAICTGLLGLSATGLASAQGDMEISVAGSVPLNCVVAQVTRVEHAAGSVVTVATNCNAPGFRIEFDGVPGLYLSAARPGQNAGATVTVFSDAVELNPTSPDFQIIDVDFNNTLAELDSLTVDVVPS</sequence>
<accession>A0ABQ1K2F8</accession>
<dbReference type="RefSeq" id="WP_084394805.1">
    <property type="nucleotide sequence ID" value="NZ_BMKF01000003.1"/>
</dbReference>
<name>A0ABQ1K2F8_9PROT</name>
<dbReference type="Proteomes" id="UP000628854">
    <property type="component" value="Unassembled WGS sequence"/>
</dbReference>
<evidence type="ECO:0000313" key="3">
    <source>
        <dbReference type="Proteomes" id="UP000628854"/>
    </source>
</evidence>
<gene>
    <name evidence="2" type="ORF">GCM10011503_32350</name>
</gene>
<proteinExistence type="predicted"/>
<evidence type="ECO:0000256" key="1">
    <source>
        <dbReference type="SAM" id="SignalP"/>
    </source>
</evidence>
<comment type="caution">
    <text evidence="2">The sequence shown here is derived from an EMBL/GenBank/DDBJ whole genome shotgun (WGS) entry which is preliminary data.</text>
</comment>
<feature type="chain" id="PRO_5046931463" description="Spore coat protein U domain-containing protein" evidence="1">
    <location>
        <begin position="27"/>
        <end position="134"/>
    </location>
</feature>
<keyword evidence="1" id="KW-0732">Signal</keyword>
<evidence type="ECO:0000313" key="2">
    <source>
        <dbReference type="EMBL" id="GGB81105.1"/>
    </source>
</evidence>
<feature type="signal peptide" evidence="1">
    <location>
        <begin position="1"/>
        <end position="26"/>
    </location>
</feature>
<evidence type="ECO:0008006" key="4">
    <source>
        <dbReference type="Google" id="ProtNLM"/>
    </source>
</evidence>
<reference evidence="3" key="1">
    <citation type="journal article" date="2019" name="Int. J. Syst. Evol. Microbiol.">
        <title>The Global Catalogue of Microorganisms (GCM) 10K type strain sequencing project: providing services to taxonomists for standard genome sequencing and annotation.</title>
        <authorList>
            <consortium name="The Broad Institute Genomics Platform"/>
            <consortium name="The Broad Institute Genome Sequencing Center for Infectious Disease"/>
            <person name="Wu L."/>
            <person name="Ma J."/>
        </authorList>
    </citation>
    <scope>NUCLEOTIDE SEQUENCE [LARGE SCALE GENOMIC DNA]</scope>
    <source>
        <strain evidence="3">CGMCC 1.15928</strain>
    </source>
</reference>